<accession>A0A917EZ89</accession>
<reference evidence="2" key="1">
    <citation type="journal article" date="2014" name="Int. J. Syst. Evol. Microbiol.">
        <title>Complete genome sequence of Corynebacterium casei LMG S-19264T (=DSM 44701T), isolated from a smear-ripened cheese.</title>
        <authorList>
            <consortium name="US DOE Joint Genome Institute (JGI-PGF)"/>
            <person name="Walter F."/>
            <person name="Albersmeier A."/>
            <person name="Kalinowski J."/>
            <person name="Ruckert C."/>
        </authorList>
    </citation>
    <scope>NUCLEOTIDE SEQUENCE</scope>
    <source>
        <strain evidence="2">CGMCC 1.12153</strain>
    </source>
</reference>
<name>A0A917EZ89_HALAA</name>
<feature type="region of interest" description="Disordered" evidence="1">
    <location>
        <begin position="1"/>
        <end position="82"/>
    </location>
</feature>
<dbReference type="EMBL" id="BMEL01000010">
    <property type="protein sequence ID" value="GGF36287.1"/>
    <property type="molecule type" value="Genomic_DNA"/>
</dbReference>
<proteinExistence type="predicted"/>
<keyword evidence="3" id="KW-1185">Reference proteome</keyword>
<evidence type="ECO:0000313" key="3">
    <source>
        <dbReference type="Proteomes" id="UP000660110"/>
    </source>
</evidence>
<dbReference type="Proteomes" id="UP000660110">
    <property type="component" value="Unassembled WGS sequence"/>
</dbReference>
<evidence type="ECO:0000256" key="1">
    <source>
        <dbReference type="SAM" id="MobiDB-lite"/>
    </source>
</evidence>
<evidence type="ECO:0000313" key="2">
    <source>
        <dbReference type="EMBL" id="GGF36287.1"/>
    </source>
</evidence>
<comment type="caution">
    <text evidence="2">The sequence shown here is derived from an EMBL/GenBank/DDBJ whole genome shotgun (WGS) entry which is preliminary data.</text>
</comment>
<gene>
    <name evidence="2" type="ORF">GCM10010954_39090</name>
</gene>
<sequence>MHTGGPSQRRWAGFKGRDVGDSRDNPNRQVLRTITKQRHRLDQATRTTHTPLIRHHGPQTQHPRTNRAPHAWARAGKRKHTR</sequence>
<organism evidence="2 3">
    <name type="scientific">Halobacillus andaensis</name>
    <dbReference type="NCBI Taxonomy" id="1176239"/>
    <lineage>
        <taxon>Bacteria</taxon>
        <taxon>Bacillati</taxon>
        <taxon>Bacillota</taxon>
        <taxon>Bacilli</taxon>
        <taxon>Bacillales</taxon>
        <taxon>Bacillaceae</taxon>
        <taxon>Halobacillus</taxon>
    </lineage>
</organism>
<reference evidence="2" key="2">
    <citation type="submission" date="2020-09" db="EMBL/GenBank/DDBJ databases">
        <authorList>
            <person name="Sun Q."/>
            <person name="Zhou Y."/>
        </authorList>
    </citation>
    <scope>NUCLEOTIDE SEQUENCE</scope>
    <source>
        <strain evidence="2">CGMCC 1.12153</strain>
    </source>
</reference>
<dbReference type="AlphaFoldDB" id="A0A917EZ89"/>
<protein>
    <submittedName>
        <fullName evidence="2">Uncharacterized protein</fullName>
    </submittedName>
</protein>
<feature type="compositionally biased region" description="Basic and acidic residues" evidence="1">
    <location>
        <begin position="15"/>
        <end position="26"/>
    </location>
</feature>